<dbReference type="GO" id="GO:0008237">
    <property type="term" value="F:metallopeptidase activity"/>
    <property type="evidence" value="ECO:0007669"/>
    <property type="project" value="InterPro"/>
</dbReference>
<dbReference type="EMBL" id="HBGW01080738">
    <property type="protein sequence ID" value="CAD9633453.1"/>
    <property type="molecule type" value="Transcribed_RNA"/>
</dbReference>
<proteinExistence type="predicted"/>
<name>A0A7S2Q5K0_9DINO</name>
<dbReference type="Gene3D" id="3.40.390.10">
    <property type="entry name" value="Collagenase (Catalytic Domain)"/>
    <property type="match status" value="1"/>
</dbReference>
<organism evidence="1">
    <name type="scientific">Zooxanthella nutricula</name>
    <dbReference type="NCBI Taxonomy" id="1333877"/>
    <lineage>
        <taxon>Eukaryota</taxon>
        <taxon>Sar</taxon>
        <taxon>Alveolata</taxon>
        <taxon>Dinophyceae</taxon>
        <taxon>Peridiniales</taxon>
        <taxon>Peridiniales incertae sedis</taxon>
        <taxon>Zooxanthella</taxon>
    </lineage>
</organism>
<dbReference type="AlphaFoldDB" id="A0A7S2Q5K0"/>
<sequence>MDAAPALAEDVLTDLVRYLRCFLCVEVEVAEVPELPIAPKGWQALHERLRHPLRNRPGRPGSGIERQLCAPHLLECLKGLKRDPVAVEVPAAEGAACVLGFTACELFRSTEGLLPDEAVPEERTRAFSVAAARASVGAVSIAHLEGRLAKEGPPRRKFMRQLMTLVSHSFLELLHLRSCQSHQCLAYHRAFDPENTSMNMCYQCEDALIRLTRPRGEKWEDMVMAAADRYRDIGETLQHIGSNLERIKLSRRSYAEFEEDCDWLQVAEEILRESAAERRRRLPEAPEGTSRRRSLLACLRCAHEQQPHVALKRTFTQPLLKRTCLVDMAQSAPYRHECGELAKWTIAVTNRRHEAGGHYVELGGSLRQKKIGSFIDAGLNASLARSGQERLKSTMAQMPLTWKEQRVGNVIELPKIRGRTRVLEK</sequence>
<accession>A0A7S2Q5K0</accession>
<evidence type="ECO:0000313" key="1">
    <source>
        <dbReference type="EMBL" id="CAD9633453.1"/>
    </source>
</evidence>
<dbReference type="InterPro" id="IPR024079">
    <property type="entry name" value="MetalloPept_cat_dom_sf"/>
</dbReference>
<gene>
    <name evidence="1" type="ORF">BRAN1462_LOCUS51275</name>
</gene>
<reference evidence="1" key="1">
    <citation type="submission" date="2021-01" db="EMBL/GenBank/DDBJ databases">
        <authorList>
            <person name="Corre E."/>
            <person name="Pelletier E."/>
            <person name="Niang G."/>
            <person name="Scheremetjew M."/>
            <person name="Finn R."/>
            <person name="Kale V."/>
            <person name="Holt S."/>
            <person name="Cochrane G."/>
            <person name="Meng A."/>
            <person name="Brown T."/>
            <person name="Cohen L."/>
        </authorList>
    </citation>
    <scope>NUCLEOTIDE SEQUENCE</scope>
    <source>
        <strain evidence="1">RCC3387</strain>
    </source>
</reference>
<protein>
    <submittedName>
        <fullName evidence="1">Uncharacterized protein</fullName>
    </submittedName>
</protein>